<dbReference type="SUPFAM" id="SSF46689">
    <property type="entry name" value="Homeodomain-like"/>
    <property type="match status" value="1"/>
</dbReference>
<name>A0A4S8F6V0_9BURK</name>
<reference evidence="5 6" key="1">
    <citation type="journal article" date="2015" name="Antonie Van Leeuwenhoek">
        <title>Lampropedia puyangensis sp. nov., isolated from symptomatic bark of Populus ? euramericana canker and emended description of Lampropedia hyalina (Ehrenberg 1832) Lee et al. 2004.</title>
        <authorList>
            <person name="Li Y."/>
            <person name="Wang T."/>
            <person name="Piao C.G."/>
            <person name="Wang L.F."/>
            <person name="Tian G.Z."/>
            <person name="Zhu T.H."/>
            <person name="Guo M.W."/>
        </authorList>
    </citation>
    <scope>NUCLEOTIDE SEQUENCE [LARGE SCALE GENOMIC DNA]</scope>
    <source>
        <strain evidence="5 6">2-bin</strain>
    </source>
</reference>
<dbReference type="PROSITE" id="PS01124">
    <property type="entry name" value="HTH_ARAC_FAMILY_2"/>
    <property type="match status" value="1"/>
</dbReference>
<evidence type="ECO:0000313" key="6">
    <source>
        <dbReference type="Proteomes" id="UP000308917"/>
    </source>
</evidence>
<keyword evidence="3" id="KW-0804">Transcription</keyword>
<dbReference type="PANTHER" id="PTHR11019:SF159">
    <property type="entry name" value="TRANSCRIPTIONAL REGULATOR-RELATED"/>
    <property type="match status" value="1"/>
</dbReference>
<dbReference type="InterPro" id="IPR011051">
    <property type="entry name" value="RmlC_Cupin_sf"/>
</dbReference>
<dbReference type="InterPro" id="IPR018062">
    <property type="entry name" value="HTH_AraC-typ_CS"/>
</dbReference>
<organism evidence="5 6">
    <name type="scientific">Lampropedia puyangensis</name>
    <dbReference type="NCBI Taxonomy" id="1330072"/>
    <lineage>
        <taxon>Bacteria</taxon>
        <taxon>Pseudomonadati</taxon>
        <taxon>Pseudomonadota</taxon>
        <taxon>Betaproteobacteria</taxon>
        <taxon>Burkholderiales</taxon>
        <taxon>Comamonadaceae</taxon>
        <taxon>Lampropedia</taxon>
    </lineage>
</organism>
<dbReference type="RefSeq" id="WP_136573588.1">
    <property type="nucleotide sequence ID" value="NZ_STFG01000009.1"/>
</dbReference>
<dbReference type="Gene3D" id="2.60.120.10">
    <property type="entry name" value="Jelly Rolls"/>
    <property type="match status" value="1"/>
</dbReference>
<dbReference type="OrthoDB" id="2536004at2"/>
<dbReference type="PROSITE" id="PS00041">
    <property type="entry name" value="HTH_ARAC_FAMILY_1"/>
    <property type="match status" value="1"/>
</dbReference>
<evidence type="ECO:0000256" key="3">
    <source>
        <dbReference type="ARBA" id="ARBA00023163"/>
    </source>
</evidence>
<gene>
    <name evidence="5" type="ORF">E9531_09845</name>
</gene>
<sequence length="275" mass="30557">MGFSSSTRGGHALDLHSAETSPLPVTGVVEHYLAGHVVPAHQHRRGHLIYASSGVLLVQAASGRWLVPPTTAVWLRPGVVHQLTAATAMTAYGMLIDEAWAQQLPETDCVVHVTPLLRELIDALARVSHDAPLALRSQLLGQLFMEELKTVASLPFYLPWPEEGPMRQLCEGLMQEREYAQTASQWASRLAMTPKTLHRHFLKSTGMTFGQWRQTMRLMKSMPWLLQGLPITQVALESGYESHSAYCVAFKKHFDCSPSQFLTKLEPVKAPMKAN</sequence>
<dbReference type="Proteomes" id="UP000308917">
    <property type="component" value="Unassembled WGS sequence"/>
</dbReference>
<dbReference type="CDD" id="cd06124">
    <property type="entry name" value="cupin_NimR-like_N"/>
    <property type="match status" value="1"/>
</dbReference>
<evidence type="ECO:0000256" key="2">
    <source>
        <dbReference type="ARBA" id="ARBA00023125"/>
    </source>
</evidence>
<dbReference type="InterPro" id="IPR003313">
    <property type="entry name" value="AraC-bd"/>
</dbReference>
<dbReference type="InterPro" id="IPR018060">
    <property type="entry name" value="HTH_AraC"/>
</dbReference>
<proteinExistence type="predicted"/>
<dbReference type="GO" id="GO:0003700">
    <property type="term" value="F:DNA-binding transcription factor activity"/>
    <property type="evidence" value="ECO:0007669"/>
    <property type="project" value="InterPro"/>
</dbReference>
<dbReference type="InterPro" id="IPR014710">
    <property type="entry name" value="RmlC-like_jellyroll"/>
</dbReference>
<protein>
    <submittedName>
        <fullName evidence="5">AraC family transcriptional regulator</fullName>
    </submittedName>
</protein>
<keyword evidence="1" id="KW-0805">Transcription regulation</keyword>
<dbReference type="EMBL" id="STFG01000009">
    <property type="protein sequence ID" value="THU01072.1"/>
    <property type="molecule type" value="Genomic_DNA"/>
</dbReference>
<evidence type="ECO:0000313" key="5">
    <source>
        <dbReference type="EMBL" id="THU01072.1"/>
    </source>
</evidence>
<accession>A0A4S8F6V0</accession>
<keyword evidence="2" id="KW-0238">DNA-binding</keyword>
<dbReference type="SUPFAM" id="SSF51182">
    <property type="entry name" value="RmlC-like cupins"/>
    <property type="match status" value="1"/>
</dbReference>
<feature type="domain" description="HTH araC/xylS-type" evidence="4">
    <location>
        <begin position="167"/>
        <end position="264"/>
    </location>
</feature>
<dbReference type="Gene3D" id="1.10.10.60">
    <property type="entry name" value="Homeodomain-like"/>
    <property type="match status" value="2"/>
</dbReference>
<evidence type="ECO:0000256" key="1">
    <source>
        <dbReference type="ARBA" id="ARBA00023015"/>
    </source>
</evidence>
<dbReference type="SMART" id="SM00342">
    <property type="entry name" value="HTH_ARAC"/>
    <property type="match status" value="1"/>
</dbReference>
<dbReference type="Pfam" id="PF02311">
    <property type="entry name" value="AraC_binding"/>
    <property type="match status" value="1"/>
</dbReference>
<dbReference type="AlphaFoldDB" id="A0A4S8F6V0"/>
<keyword evidence="6" id="KW-1185">Reference proteome</keyword>
<comment type="caution">
    <text evidence="5">The sequence shown here is derived from an EMBL/GenBank/DDBJ whole genome shotgun (WGS) entry which is preliminary data.</text>
</comment>
<dbReference type="PANTHER" id="PTHR11019">
    <property type="entry name" value="HTH-TYPE TRANSCRIPTIONAL REGULATOR NIMR"/>
    <property type="match status" value="1"/>
</dbReference>
<dbReference type="GO" id="GO:0043565">
    <property type="term" value="F:sequence-specific DNA binding"/>
    <property type="evidence" value="ECO:0007669"/>
    <property type="project" value="InterPro"/>
</dbReference>
<dbReference type="Pfam" id="PF12833">
    <property type="entry name" value="HTH_18"/>
    <property type="match status" value="1"/>
</dbReference>
<dbReference type="InterPro" id="IPR009057">
    <property type="entry name" value="Homeodomain-like_sf"/>
</dbReference>
<evidence type="ECO:0000259" key="4">
    <source>
        <dbReference type="PROSITE" id="PS01124"/>
    </source>
</evidence>